<organism evidence="1">
    <name type="scientific">viral metagenome</name>
    <dbReference type="NCBI Taxonomy" id="1070528"/>
    <lineage>
        <taxon>unclassified sequences</taxon>
        <taxon>metagenomes</taxon>
        <taxon>organismal metagenomes</taxon>
    </lineage>
</organism>
<name>A0A6C0BTM9_9ZZZZ</name>
<reference evidence="1" key="1">
    <citation type="journal article" date="2020" name="Nature">
        <title>Giant virus diversity and host interactions through global metagenomics.</title>
        <authorList>
            <person name="Schulz F."/>
            <person name="Roux S."/>
            <person name="Paez-Espino D."/>
            <person name="Jungbluth S."/>
            <person name="Walsh D.A."/>
            <person name="Denef V.J."/>
            <person name="McMahon K.D."/>
            <person name="Konstantinidis K.T."/>
            <person name="Eloe-Fadrosh E.A."/>
            <person name="Kyrpides N.C."/>
            <person name="Woyke T."/>
        </authorList>
    </citation>
    <scope>NUCLEOTIDE SEQUENCE</scope>
    <source>
        <strain evidence="1">GVMAG-M-3300018428-16</strain>
    </source>
</reference>
<protein>
    <submittedName>
        <fullName evidence="1">Uncharacterized protein</fullName>
    </submittedName>
</protein>
<sequence length="99" mass="11356">MSHIETLMRNSASTYNGWMKTTTKNNEILRSISIGNQRNCNGDGLFCDHTTESKIIKIMKKYDVLEYKLNNIHTPNVFATQVLIDENTYVKLVSKLNSN</sequence>
<dbReference type="AlphaFoldDB" id="A0A6C0BTM9"/>
<proteinExistence type="predicted"/>
<accession>A0A6C0BTM9</accession>
<dbReference type="EMBL" id="MN739235">
    <property type="protein sequence ID" value="QHS94934.1"/>
    <property type="molecule type" value="Genomic_DNA"/>
</dbReference>
<evidence type="ECO:0000313" key="1">
    <source>
        <dbReference type="EMBL" id="QHS94934.1"/>
    </source>
</evidence>